<comment type="caution">
    <text evidence="2">The sequence shown here is derived from an EMBL/GenBank/DDBJ whole genome shotgun (WGS) entry which is preliminary data.</text>
</comment>
<name>M0BY65_9EURY</name>
<keyword evidence="1" id="KW-1133">Transmembrane helix</keyword>
<evidence type="ECO:0000313" key="2">
    <source>
        <dbReference type="EMBL" id="ELZ15976.1"/>
    </source>
</evidence>
<evidence type="ECO:0000256" key="1">
    <source>
        <dbReference type="SAM" id="Phobius"/>
    </source>
</evidence>
<evidence type="ECO:0000313" key="3">
    <source>
        <dbReference type="Proteomes" id="UP000011615"/>
    </source>
</evidence>
<keyword evidence="1" id="KW-0472">Membrane</keyword>
<organism evidence="2 3">
    <name type="scientific">Natrinema limicola JCM 13563</name>
    <dbReference type="NCBI Taxonomy" id="1230457"/>
    <lineage>
        <taxon>Archaea</taxon>
        <taxon>Methanobacteriati</taxon>
        <taxon>Methanobacteriota</taxon>
        <taxon>Stenosarchaea group</taxon>
        <taxon>Halobacteria</taxon>
        <taxon>Halobacteriales</taxon>
        <taxon>Natrialbaceae</taxon>
        <taxon>Natrinema</taxon>
    </lineage>
</organism>
<dbReference type="OrthoDB" id="202209at2157"/>
<dbReference type="EMBL" id="AOIT01000086">
    <property type="protein sequence ID" value="ELZ15976.1"/>
    <property type="molecule type" value="Genomic_DNA"/>
</dbReference>
<keyword evidence="3" id="KW-1185">Reference proteome</keyword>
<keyword evidence="1" id="KW-0812">Transmembrane</keyword>
<gene>
    <name evidence="2" type="ORF">C476_17202</name>
</gene>
<dbReference type="AlphaFoldDB" id="M0BY65"/>
<sequence>MASKSASILIPGVMCMIIGFFVLNVVGAGLGLILGFAMGECYYQRHELEKQIDELKGSEQD</sequence>
<accession>M0BY65</accession>
<feature type="transmembrane region" description="Helical" evidence="1">
    <location>
        <begin position="6"/>
        <end position="36"/>
    </location>
</feature>
<dbReference type="Proteomes" id="UP000011615">
    <property type="component" value="Unassembled WGS sequence"/>
</dbReference>
<proteinExistence type="predicted"/>
<dbReference type="RefSeq" id="WP_008015217.1">
    <property type="nucleotide sequence ID" value="NZ_AOIT01000086.1"/>
</dbReference>
<reference evidence="2 3" key="1">
    <citation type="journal article" date="2014" name="PLoS Genet.">
        <title>Phylogenetically driven sequencing of extremely halophilic archaea reveals strategies for static and dynamic osmo-response.</title>
        <authorList>
            <person name="Becker E.A."/>
            <person name="Seitzer P.M."/>
            <person name="Tritt A."/>
            <person name="Larsen D."/>
            <person name="Krusor M."/>
            <person name="Yao A.I."/>
            <person name="Wu D."/>
            <person name="Madern D."/>
            <person name="Eisen J.A."/>
            <person name="Darling A.E."/>
            <person name="Facciotti M.T."/>
        </authorList>
    </citation>
    <scope>NUCLEOTIDE SEQUENCE [LARGE SCALE GENOMIC DNA]</scope>
    <source>
        <strain evidence="2 3">JCM 13563</strain>
    </source>
</reference>
<protein>
    <submittedName>
        <fullName evidence="2">Uncharacterized protein</fullName>
    </submittedName>
</protein>